<proteinExistence type="inferred from homology"/>
<dbReference type="Pfam" id="PF04676">
    <property type="entry name" value="CwfJ_C_2"/>
    <property type="match status" value="1"/>
</dbReference>
<organism evidence="4 5">
    <name type="scientific">Carnegiea gigantea</name>
    <dbReference type="NCBI Taxonomy" id="171969"/>
    <lineage>
        <taxon>Eukaryota</taxon>
        <taxon>Viridiplantae</taxon>
        <taxon>Streptophyta</taxon>
        <taxon>Embryophyta</taxon>
        <taxon>Tracheophyta</taxon>
        <taxon>Spermatophyta</taxon>
        <taxon>Magnoliopsida</taxon>
        <taxon>eudicotyledons</taxon>
        <taxon>Gunneridae</taxon>
        <taxon>Pentapetalae</taxon>
        <taxon>Caryophyllales</taxon>
        <taxon>Cactineae</taxon>
        <taxon>Cactaceae</taxon>
        <taxon>Cactoideae</taxon>
        <taxon>Echinocereeae</taxon>
        <taxon>Carnegiea</taxon>
    </lineage>
</organism>
<reference evidence="4" key="1">
    <citation type="submission" date="2022-04" db="EMBL/GenBank/DDBJ databases">
        <title>Carnegiea gigantea Genome sequencing and assembly v2.</title>
        <authorList>
            <person name="Copetti D."/>
            <person name="Sanderson M.J."/>
            <person name="Burquez A."/>
            <person name="Wojciechowski M.F."/>
        </authorList>
    </citation>
    <scope>NUCLEOTIDE SEQUENCE</scope>
    <source>
        <strain evidence="4">SGP5-SGP5p</strain>
        <tissue evidence="4">Aerial part</tissue>
    </source>
</reference>
<evidence type="ECO:0008006" key="6">
    <source>
        <dbReference type="Google" id="ProtNLM"/>
    </source>
</evidence>
<evidence type="ECO:0000259" key="2">
    <source>
        <dbReference type="Pfam" id="PF04676"/>
    </source>
</evidence>
<dbReference type="Pfam" id="PF04677">
    <property type="entry name" value="CwfJ_C_1"/>
    <property type="match status" value="1"/>
</dbReference>
<dbReference type="InterPro" id="IPR006767">
    <property type="entry name" value="Cwf19-like_C_dom-2"/>
</dbReference>
<dbReference type="PANTHER" id="PTHR12072:SF5">
    <property type="entry name" value="CWF19-LIKE PROTEIN 2"/>
    <property type="match status" value="1"/>
</dbReference>
<name>A0A9Q1JP17_9CARY</name>
<feature type="domain" description="Cwf19-like protein C-terminal" evidence="2">
    <location>
        <begin position="279"/>
        <end position="376"/>
    </location>
</feature>
<gene>
    <name evidence="4" type="ORF">Cgig2_022532</name>
</gene>
<evidence type="ECO:0000313" key="5">
    <source>
        <dbReference type="Proteomes" id="UP001153076"/>
    </source>
</evidence>
<evidence type="ECO:0000259" key="3">
    <source>
        <dbReference type="Pfam" id="PF04677"/>
    </source>
</evidence>
<dbReference type="InterPro" id="IPR040194">
    <property type="entry name" value="Cwf19-like"/>
</dbReference>
<evidence type="ECO:0000313" key="4">
    <source>
        <dbReference type="EMBL" id="KAJ8427445.1"/>
    </source>
</evidence>
<feature type="domain" description="Cwf19-like C-terminal" evidence="3">
    <location>
        <begin position="166"/>
        <end position="270"/>
    </location>
</feature>
<dbReference type="Proteomes" id="UP001153076">
    <property type="component" value="Unassembled WGS sequence"/>
</dbReference>
<evidence type="ECO:0000256" key="1">
    <source>
        <dbReference type="ARBA" id="ARBA00006795"/>
    </source>
</evidence>
<protein>
    <recommendedName>
        <fullName evidence="6">CWF19-like protein 2</fullName>
    </recommendedName>
</protein>
<keyword evidence="5" id="KW-1185">Reference proteome</keyword>
<dbReference type="EMBL" id="JAKOGI010001144">
    <property type="protein sequence ID" value="KAJ8427445.1"/>
    <property type="molecule type" value="Genomic_DNA"/>
</dbReference>
<comment type="caution">
    <text evidence="4">The sequence shown here is derived from an EMBL/GenBank/DDBJ whole genome shotgun (WGS) entry which is preliminary data.</text>
</comment>
<sequence length="380" mass="43689">MHLPQPLISPQIVQILQHAGREHHNKNASVCRLDMRVPKIDDSLCWGRRKSRDIHKKGADAEILGSHSEPVVQKSAEEKPLGVNRIAAKAIQLRLKGKHEEAQKLLDHNPQKKQEMGNKGFLMSALLEYVNKEEVQSARAEQEKMGKAEQEKGERSVNLRNYVSAGRPKHLVVAIANFTYLMLPQFQPVASGHCCIMTLQHELGSRMADDNVWEEIRNFKKCLILMFVKQDKEVIFLETLMGLGQQRCHCLIDCIPLPRDIAKAATLYFKKAIDEAEDQWSQHNAKKLIDTSDKGLRSSIPKHFPCFHVEFGLKRGFVHVIDDETQFKSSFGLNVIRGMLQTQDEDMYCRRMYESIEVQRQAVAAFPRDWKPFDWTRQLD</sequence>
<dbReference type="OrthoDB" id="2113965at2759"/>
<dbReference type="GO" id="GO:0000398">
    <property type="term" value="P:mRNA splicing, via spliceosome"/>
    <property type="evidence" value="ECO:0007669"/>
    <property type="project" value="TreeGrafter"/>
</dbReference>
<dbReference type="InterPro" id="IPR006768">
    <property type="entry name" value="Cwf19-like_C_dom-1"/>
</dbReference>
<dbReference type="PANTHER" id="PTHR12072">
    <property type="entry name" value="CWF19, CELL CYCLE CONTROL PROTEIN"/>
    <property type="match status" value="1"/>
</dbReference>
<accession>A0A9Q1JP17</accession>
<comment type="similarity">
    <text evidence="1">Belongs to the CWF19 family.</text>
</comment>
<dbReference type="AlphaFoldDB" id="A0A9Q1JP17"/>
<dbReference type="GO" id="GO:0071014">
    <property type="term" value="C:post-mRNA release spliceosomal complex"/>
    <property type="evidence" value="ECO:0007669"/>
    <property type="project" value="TreeGrafter"/>
</dbReference>